<reference evidence="2 3" key="1">
    <citation type="submission" date="2022-04" db="EMBL/GenBank/DDBJ databases">
        <title>Positive selection, recombination, and allopatry shape intraspecific diversity of widespread and dominant cyanobacteria.</title>
        <authorList>
            <person name="Wei J."/>
            <person name="Shu W."/>
            <person name="Hu C."/>
        </authorList>
    </citation>
    <scope>NUCLEOTIDE SEQUENCE [LARGE SCALE GENOMIC DNA]</scope>
    <source>
        <strain evidence="2 3">DQ-A4</strain>
    </source>
</reference>
<evidence type="ECO:0008006" key="4">
    <source>
        <dbReference type="Google" id="ProtNLM"/>
    </source>
</evidence>
<organism evidence="2 3">
    <name type="scientific">Leptolyngbya subtilissima DQ-A4</name>
    <dbReference type="NCBI Taxonomy" id="2933933"/>
    <lineage>
        <taxon>Bacteria</taxon>
        <taxon>Bacillati</taxon>
        <taxon>Cyanobacteriota</taxon>
        <taxon>Cyanophyceae</taxon>
        <taxon>Leptolyngbyales</taxon>
        <taxon>Leptolyngbyaceae</taxon>
        <taxon>Leptolyngbya group</taxon>
        <taxon>Leptolyngbya</taxon>
    </lineage>
</organism>
<keyword evidence="3" id="KW-1185">Reference proteome</keyword>
<proteinExistence type="predicted"/>
<keyword evidence="1" id="KW-0233">DNA recombination</keyword>
<protein>
    <recommendedName>
        <fullName evidence="4">Integrase</fullName>
    </recommendedName>
</protein>
<evidence type="ECO:0000256" key="1">
    <source>
        <dbReference type="ARBA" id="ARBA00023172"/>
    </source>
</evidence>
<comment type="caution">
    <text evidence="2">The sequence shown here is derived from an EMBL/GenBank/DDBJ whole genome shotgun (WGS) entry which is preliminary data.</text>
</comment>
<accession>A0ABV0KBK2</accession>
<dbReference type="EMBL" id="JAMPKX010000020">
    <property type="protein sequence ID" value="MEP0950108.1"/>
    <property type="molecule type" value="Genomic_DNA"/>
</dbReference>
<dbReference type="InterPro" id="IPR013762">
    <property type="entry name" value="Integrase-like_cat_sf"/>
</dbReference>
<dbReference type="RefSeq" id="WP_190707432.1">
    <property type="nucleotide sequence ID" value="NZ_JAMPKX010000020.1"/>
</dbReference>
<dbReference type="Gene3D" id="1.10.443.10">
    <property type="entry name" value="Intergrase catalytic core"/>
    <property type="match status" value="1"/>
</dbReference>
<sequence length="664" mass="75923">MEDVYYSRQIKTVGAAFRAYSVMLSGQCATGASPRNTVSLARTAVIGYTVPGWGGPSRQGDRITPSEVEAAQRFLDTLPLDQLNQALKAQSTHFEAKDIDSKIQKANRYQLSKFIAWAQDQGWLDAGQVPSGDEVSQPAAQVYRHSFNIAKERGKQPLKNLGLTKRVRRPDFGLKPDEVNDRLRVQIDAIKQFEVQSLNHRPATINSNVSFLMRLLGWQHRYGLVPLEDLSLTGLVPYTPLNVSLESIQAEGMNEEEAWQKLLMRREQRKELAEQQARVAERVWDDYFVFYRDAPDSQVATLQALIIVAKYFYRQETENTASKSGYTDIPVVRRLRQKLSVANKLRKSKPPEIAYKERSVSWETVLDVLDAQQAKYEERFYYSVSQRNGKPHRQRKLREPTAIACDLQLVLVLCILSVMAPERNRTICELEMGRTLMQGSIEDGVLVPIENMARPELAQWHLYLGPKDYKTGEIYGKYLTPIDNMQLARGQTFYGLLQTWIDTYRPLFNPAHNQLFVKVKTTMGATPGEPITHQNLTSWVKYLFYRHVGVPVVPQSLRKMYVTYLKRSRASEAELEAAARAMHHSRAMQSRQYDEQDLQDKIAPISAFNQQLFKQVFSAQDAAELPLTADGQLRLRDLSEAQIKALSQQLRQEQKRRQQDHSAA</sequence>
<dbReference type="Proteomes" id="UP001482513">
    <property type="component" value="Unassembled WGS sequence"/>
</dbReference>
<gene>
    <name evidence="2" type="ORF">NC992_24760</name>
</gene>
<dbReference type="SUPFAM" id="SSF56349">
    <property type="entry name" value="DNA breaking-rejoining enzymes"/>
    <property type="match status" value="1"/>
</dbReference>
<dbReference type="InterPro" id="IPR011010">
    <property type="entry name" value="DNA_brk_join_enz"/>
</dbReference>
<evidence type="ECO:0000313" key="2">
    <source>
        <dbReference type="EMBL" id="MEP0950108.1"/>
    </source>
</evidence>
<name>A0ABV0KBK2_9CYAN</name>
<evidence type="ECO:0000313" key="3">
    <source>
        <dbReference type="Proteomes" id="UP001482513"/>
    </source>
</evidence>